<proteinExistence type="predicted"/>
<evidence type="ECO:0000256" key="3">
    <source>
        <dbReference type="ARBA" id="ARBA00022737"/>
    </source>
</evidence>
<evidence type="ECO:0000256" key="4">
    <source>
        <dbReference type="SAM" id="MobiDB-lite"/>
    </source>
</evidence>
<sequence>MHGPLAGVNWASFAPSLQYIDFAGNLLTGTLPASIGNLSNLTYLRLEFNQFGGPLPAGYFQLHNLSTLSLGQNSLTGTIPSFSGLPNLAVLKLGNNQLNGQLPSDWSASSSLEIFAVEFNRLTGSLPPPGPGNLLAPNHAGLQIKLRNNSLTGSLPAQLSTLPVGVLDFGNNNFTGNLSVLEGMALATEFRFDQNALTGSLPLINHNVQIFHVQSNNLTGTFPVFRSTALIEMRYSYNLGLSGPFPNGSYTPYLLFLRIHATNMSQSLPSQQNSRRENLPESLMFDRNTGLVASQDIENLECLGVIANPQAFYNLQVVLVDSHYFNFQECTCRSGYKFVAGQSGQSARCEAVRAVDVKLIVPTVVLGTLAVGLILVLCGLLLHHKWLPAAVAANKAKGPPVDGKPATLVLTDVEASTELWEWDRLSMMEAIAIHDRIMRSNLRRFQGYEVSTEGDAFLLVFHDPADAIAYTIATQQALHAAPWPYKLEEQMKSCITLRNTSPSQRRNSVSSCPGFPRPVGMDGRSRSEGFGTESDALLYAGITEPQTKWPSFGEINVRDAIYWGLKIRMAVATGTAEDTKMNTASKRREYAGKLKHWVEALSHVLHGGQIIIDSATFAGISQHLTDILKAVPAHPDYKAMEQHQRGAPSYVDPALQDTAASGGADAAALGMTAGDQSSLLLALVGPTRRSNITIVGPNHKDEEEEPARPAVRRPRQLNAQISHRSMADLEEITPSSPRSPGGDDDTTFDGRTWQRPSLVCKAHLSRWQSLWDAGNGAVSRWGRGLAERWGLRSRSRRPAPGPKTVAGEGIMVVDMGTHCLPGLPGAHALMQIAVPGLEERVRFSRPLCSIPLSPGYLDAPGAFDSPLCSTAGCPRRPLQPVTLVFCSIDGLAAMKEASATAAEMALMLYQDYVRRWLLKLSGYECQQADGEFMLAFDMPVNAVKFCLAVQEAMLQGTWSREVLALPNCGAASEHSNHILWYGPRVRMGLYEGEPTCIVPHATSGRADYFGPLVNRAARFCYGAAHGGQIMMPEAMAERIISDWAGEGIDFEALAARVPNGPPASAVPVQAIQALSRHASSLHARRSMVERAPSGWPSHISAMERASSVWGPHGHAMERAQSGWAPHLHLVERAQSGWGPQGGSMERAPSGWVPHGGAVERAQSGFGLHGSTVERVPSGWGPVDPHHLIHTPSGLTPAGSMQLDLEDDSTSSRRRQSHAFRRRSAGPPGHESMDEARPFMHGARESGPRPASTRSSRAHSSSRFMNDAAPDRADTWVAPLHQPSGLWHNSSIDDQHPLHGFSGSGRIDIAAVAGPAAHHQPAPRERPGRSRRNSWNALNRNSSFRAMERTTSTMAGVYPSKRLGKRRSFSAASYLGLPLPSRKSAIQLQRSQSVDLLLEGTYTRSQVSRQAAALRRSSAPISAQQALADQYANAAGRTAANSASEGRPSTSRSRTGLISRRISGSRNSGGSEYGRGGGDDTVPIFEVELHHCGLFHFKGLADLQSVIQVNSVKLAGRTFPAQLPSKKGKLVGPAKGLRCVMVIQ</sequence>
<dbReference type="InterPro" id="IPR032675">
    <property type="entry name" value="LRR_dom_sf"/>
</dbReference>
<evidence type="ECO:0000313" key="7">
    <source>
        <dbReference type="Proteomes" id="UP001465755"/>
    </source>
</evidence>
<dbReference type="Pfam" id="PF00560">
    <property type="entry name" value="LRR_1"/>
    <property type="match status" value="1"/>
</dbReference>
<evidence type="ECO:0000259" key="5">
    <source>
        <dbReference type="PROSITE" id="PS50125"/>
    </source>
</evidence>
<accession>A0AAW1NRV0</accession>
<dbReference type="EMBL" id="JALJOQ010000170">
    <property type="protein sequence ID" value="KAK9791857.1"/>
    <property type="molecule type" value="Genomic_DNA"/>
</dbReference>
<dbReference type="InterPro" id="IPR051848">
    <property type="entry name" value="PGIP"/>
</dbReference>
<feature type="compositionally biased region" description="Basic residues" evidence="4">
    <location>
        <begin position="1211"/>
        <end position="1223"/>
    </location>
</feature>
<dbReference type="InterPro" id="IPR029787">
    <property type="entry name" value="Nucleotide_cyclase"/>
</dbReference>
<keyword evidence="3" id="KW-0677">Repeat</keyword>
<feature type="region of interest" description="Disordered" evidence="4">
    <location>
        <begin position="1313"/>
        <end position="1334"/>
    </location>
</feature>
<comment type="caution">
    <text evidence="6">The sequence shown here is derived from an EMBL/GenBank/DDBJ whole genome shotgun (WGS) entry which is preliminary data.</text>
</comment>
<feature type="region of interest" description="Disordered" evidence="4">
    <location>
        <begin position="692"/>
        <end position="750"/>
    </location>
</feature>
<name>A0AAW1NRV0_9CHLO</name>
<feature type="compositionally biased region" description="Polar residues" evidence="4">
    <location>
        <begin position="500"/>
        <end position="511"/>
    </location>
</feature>
<dbReference type="GO" id="GO:0005930">
    <property type="term" value="C:axoneme"/>
    <property type="evidence" value="ECO:0007669"/>
    <property type="project" value="UniProtKB-SubCell"/>
</dbReference>
<dbReference type="InterPro" id="IPR001611">
    <property type="entry name" value="Leu-rich_rpt"/>
</dbReference>
<dbReference type="FunFam" id="3.80.10.10:FF:000383">
    <property type="entry name" value="Leucine-rich repeat receptor protein kinase EMS1"/>
    <property type="match status" value="1"/>
</dbReference>
<evidence type="ECO:0000313" key="6">
    <source>
        <dbReference type="EMBL" id="KAK9791857.1"/>
    </source>
</evidence>
<dbReference type="SUPFAM" id="SSF52058">
    <property type="entry name" value="L domain-like"/>
    <property type="match status" value="1"/>
</dbReference>
<dbReference type="PROSITE" id="PS50125">
    <property type="entry name" value="GUANYLATE_CYCLASE_2"/>
    <property type="match status" value="1"/>
</dbReference>
<feature type="region of interest" description="Disordered" evidence="4">
    <location>
        <begin position="1186"/>
        <end position="1265"/>
    </location>
</feature>
<dbReference type="SUPFAM" id="SSF55073">
    <property type="entry name" value="Nucleotide cyclase"/>
    <property type="match status" value="2"/>
</dbReference>
<feature type="region of interest" description="Disordered" evidence="4">
    <location>
        <begin position="500"/>
        <end position="526"/>
    </location>
</feature>
<comment type="subcellular location">
    <subcellularLocation>
        <location evidence="1">Cell envelope</location>
    </subcellularLocation>
    <subcellularLocation>
        <location evidence="2">Cytoplasm</location>
        <location evidence="2">Cytoskeleton</location>
        <location evidence="2">Cilium axoneme</location>
    </subcellularLocation>
</comment>
<feature type="domain" description="Guanylate cyclase" evidence="5">
    <location>
        <begin position="882"/>
        <end position="1020"/>
    </location>
</feature>
<dbReference type="PANTHER" id="PTHR48059">
    <property type="entry name" value="POLYGALACTURONASE INHIBITOR 1"/>
    <property type="match status" value="1"/>
</dbReference>
<organism evidence="6 7">
    <name type="scientific">Symbiochloris irregularis</name>
    <dbReference type="NCBI Taxonomy" id="706552"/>
    <lineage>
        <taxon>Eukaryota</taxon>
        <taxon>Viridiplantae</taxon>
        <taxon>Chlorophyta</taxon>
        <taxon>core chlorophytes</taxon>
        <taxon>Trebouxiophyceae</taxon>
        <taxon>Trebouxiales</taxon>
        <taxon>Trebouxiaceae</taxon>
        <taxon>Symbiochloris</taxon>
    </lineage>
</organism>
<dbReference type="Gene3D" id="3.80.10.10">
    <property type="entry name" value="Ribonuclease Inhibitor"/>
    <property type="match status" value="2"/>
</dbReference>
<feature type="compositionally biased region" description="Low complexity" evidence="4">
    <location>
        <begin position="1247"/>
        <end position="1262"/>
    </location>
</feature>
<evidence type="ECO:0000256" key="2">
    <source>
        <dbReference type="ARBA" id="ARBA00004430"/>
    </source>
</evidence>
<feature type="compositionally biased region" description="Low complexity" evidence="4">
    <location>
        <begin position="1436"/>
        <end position="1469"/>
    </location>
</feature>
<dbReference type="PANTHER" id="PTHR48059:SF30">
    <property type="entry name" value="OS06G0587000 PROTEIN"/>
    <property type="match status" value="1"/>
</dbReference>
<evidence type="ECO:0000256" key="1">
    <source>
        <dbReference type="ARBA" id="ARBA00004196"/>
    </source>
</evidence>
<keyword evidence="7" id="KW-1185">Reference proteome</keyword>
<gene>
    <name evidence="6" type="ORF">WJX73_005571</name>
</gene>
<dbReference type="InterPro" id="IPR001054">
    <property type="entry name" value="A/G_cyclase"/>
</dbReference>
<protein>
    <recommendedName>
        <fullName evidence="5">Guanylate cyclase domain-containing protein</fullName>
    </recommendedName>
</protein>
<reference evidence="6 7" key="1">
    <citation type="journal article" date="2024" name="Nat. Commun.">
        <title>Phylogenomics reveals the evolutionary origins of lichenization in chlorophyte algae.</title>
        <authorList>
            <person name="Puginier C."/>
            <person name="Libourel C."/>
            <person name="Otte J."/>
            <person name="Skaloud P."/>
            <person name="Haon M."/>
            <person name="Grisel S."/>
            <person name="Petersen M."/>
            <person name="Berrin J.G."/>
            <person name="Delaux P.M."/>
            <person name="Dal Grande F."/>
            <person name="Keller J."/>
        </authorList>
    </citation>
    <scope>NUCLEOTIDE SEQUENCE [LARGE SCALE GENOMIC DNA]</scope>
    <source>
        <strain evidence="6 7">SAG 2036</strain>
    </source>
</reference>
<dbReference type="Proteomes" id="UP001465755">
    <property type="component" value="Unassembled WGS sequence"/>
</dbReference>
<feature type="region of interest" description="Disordered" evidence="4">
    <location>
        <begin position="1436"/>
        <end position="1475"/>
    </location>
</feature>
<feature type="compositionally biased region" description="Basic and acidic residues" evidence="4">
    <location>
        <begin position="1230"/>
        <end position="1246"/>
    </location>
</feature>
<dbReference type="GO" id="GO:0009190">
    <property type="term" value="P:cyclic nucleotide biosynthetic process"/>
    <property type="evidence" value="ECO:0007669"/>
    <property type="project" value="InterPro"/>
</dbReference>
<dbReference type="GO" id="GO:0035556">
    <property type="term" value="P:intracellular signal transduction"/>
    <property type="evidence" value="ECO:0007669"/>
    <property type="project" value="InterPro"/>
</dbReference>
<dbReference type="Gene3D" id="3.30.70.1230">
    <property type="entry name" value="Nucleotide cyclase"/>
    <property type="match status" value="2"/>
</dbReference>